<name>A0A3E1NRM4_9BACT</name>
<proteinExistence type="predicted"/>
<dbReference type="AlphaFoldDB" id="A0A3E1NRM4"/>
<comment type="caution">
    <text evidence="1">The sequence shown here is derived from an EMBL/GenBank/DDBJ whole genome shotgun (WGS) entry which is preliminary data.</text>
</comment>
<dbReference type="OrthoDB" id="9793552at2"/>
<accession>A0A3E1NRM4</accession>
<organism evidence="1 2">
    <name type="scientific">Deminuibacter soli</name>
    <dbReference type="NCBI Taxonomy" id="2291815"/>
    <lineage>
        <taxon>Bacteria</taxon>
        <taxon>Pseudomonadati</taxon>
        <taxon>Bacteroidota</taxon>
        <taxon>Chitinophagia</taxon>
        <taxon>Chitinophagales</taxon>
        <taxon>Chitinophagaceae</taxon>
        <taxon>Deminuibacter</taxon>
    </lineage>
</organism>
<evidence type="ECO:0000313" key="1">
    <source>
        <dbReference type="EMBL" id="RFM30560.1"/>
    </source>
</evidence>
<protein>
    <recommendedName>
        <fullName evidence="3">Cell division inhibitor</fullName>
    </recommendedName>
</protein>
<keyword evidence="2" id="KW-1185">Reference proteome</keyword>
<dbReference type="SUPFAM" id="SSF55961">
    <property type="entry name" value="Bet v1-like"/>
    <property type="match status" value="1"/>
</dbReference>
<dbReference type="EMBL" id="QTJU01000001">
    <property type="protein sequence ID" value="RFM30560.1"/>
    <property type="molecule type" value="Genomic_DNA"/>
</dbReference>
<evidence type="ECO:0000313" key="2">
    <source>
        <dbReference type="Proteomes" id="UP000261284"/>
    </source>
</evidence>
<dbReference type="RefSeq" id="WP_116846315.1">
    <property type="nucleotide sequence ID" value="NZ_QTJU01000001.1"/>
</dbReference>
<gene>
    <name evidence="1" type="ORF">DXN05_06290</name>
</gene>
<evidence type="ECO:0008006" key="3">
    <source>
        <dbReference type="Google" id="ProtNLM"/>
    </source>
</evidence>
<dbReference type="CDD" id="cd07820">
    <property type="entry name" value="SRPBCC_3"/>
    <property type="match status" value="1"/>
</dbReference>
<dbReference type="InterPro" id="IPR023393">
    <property type="entry name" value="START-like_dom_sf"/>
</dbReference>
<dbReference type="Proteomes" id="UP000261284">
    <property type="component" value="Unassembled WGS sequence"/>
</dbReference>
<sequence>MSRVYQIKKEQFLPVSLAQAWDFFSRPANLKIITPAYMNFTVTSEPWEGSMYPGQLIEYKVKPLLGIPLYWMTEITHVQEQVFFVDEQRYGPYSFWHHQHHFETVPGGVKMTDRVHYKIPFWLLGDIANTLLVRKQLEQIFAFRFQKAVEIFGTI</sequence>
<reference evidence="1 2" key="1">
    <citation type="submission" date="2018-08" db="EMBL/GenBank/DDBJ databases">
        <title>Chitinophagaceae sp. K23C18032701, a novel bacterium isolated from forest soil.</title>
        <authorList>
            <person name="Wang C."/>
        </authorList>
    </citation>
    <scope>NUCLEOTIDE SEQUENCE [LARGE SCALE GENOMIC DNA]</scope>
    <source>
        <strain evidence="1 2">K23C18032701</strain>
    </source>
</reference>
<dbReference type="Gene3D" id="3.30.530.20">
    <property type="match status" value="1"/>
</dbReference>